<protein>
    <submittedName>
        <fullName evidence="2">Lipoprotein</fullName>
    </submittedName>
</protein>
<dbReference type="AlphaFoldDB" id="A0A918AVR6"/>
<evidence type="ECO:0000313" key="2">
    <source>
        <dbReference type="EMBL" id="GGP89925.1"/>
    </source>
</evidence>
<reference evidence="2" key="1">
    <citation type="journal article" date="2014" name="Int. J. Syst. Evol. Microbiol.">
        <title>Complete genome sequence of Corynebacterium casei LMG S-19264T (=DSM 44701T), isolated from a smear-ripened cheese.</title>
        <authorList>
            <consortium name="US DOE Joint Genome Institute (JGI-PGF)"/>
            <person name="Walter F."/>
            <person name="Albersmeier A."/>
            <person name="Kalinowski J."/>
            <person name="Ruckert C."/>
        </authorList>
    </citation>
    <scope>NUCLEOTIDE SEQUENCE</scope>
    <source>
        <strain evidence="2">JCM 4335</strain>
    </source>
</reference>
<reference evidence="2" key="2">
    <citation type="submission" date="2020-09" db="EMBL/GenBank/DDBJ databases">
        <authorList>
            <person name="Sun Q."/>
            <person name="Ohkuma M."/>
        </authorList>
    </citation>
    <scope>NUCLEOTIDE SEQUENCE</scope>
    <source>
        <strain evidence="2">JCM 4335</strain>
    </source>
</reference>
<feature type="region of interest" description="Disordered" evidence="1">
    <location>
        <begin position="1"/>
        <end position="28"/>
    </location>
</feature>
<keyword evidence="3" id="KW-1185">Reference proteome</keyword>
<dbReference type="EMBL" id="BMSV01000001">
    <property type="protein sequence ID" value="GGP89925.1"/>
    <property type="molecule type" value="Genomic_DNA"/>
</dbReference>
<proteinExistence type="predicted"/>
<evidence type="ECO:0000256" key="1">
    <source>
        <dbReference type="SAM" id="MobiDB-lite"/>
    </source>
</evidence>
<accession>A0A918AVR6</accession>
<evidence type="ECO:0000313" key="3">
    <source>
        <dbReference type="Proteomes" id="UP000654123"/>
    </source>
</evidence>
<comment type="caution">
    <text evidence="2">The sequence shown here is derived from an EMBL/GenBank/DDBJ whole genome shotgun (WGS) entry which is preliminary data.</text>
</comment>
<keyword evidence="2" id="KW-0449">Lipoprotein</keyword>
<organism evidence="2 3">
    <name type="scientific">Streptomyces roseolilacinus</name>
    <dbReference type="NCBI Taxonomy" id="66904"/>
    <lineage>
        <taxon>Bacteria</taxon>
        <taxon>Bacillati</taxon>
        <taxon>Actinomycetota</taxon>
        <taxon>Actinomycetes</taxon>
        <taxon>Kitasatosporales</taxon>
        <taxon>Streptomycetaceae</taxon>
        <taxon>Streptomyces</taxon>
    </lineage>
</organism>
<sequence>MASGIRVPDTGGRTADRAPGPRPAGGPAARRWRALAGVAALAAVTAGCGIRTTSVPVDAGGAPSRVPCSLSETSAGTTAPDAGMPARVYLVCASGLEAVDRTVRPGDGTSAGAARVATAQALLDAMREQPSQSERQAGFTTYVEGPLTVAAGRAGDPEGALRLSRQPEDLPPAALAQIVCTYGEADVTSVRGAVVLGGPGKYPVRRYVCDESVKERPESAVPTQAP</sequence>
<name>A0A918AVR6_9ACTN</name>
<gene>
    <name evidence="2" type="ORF">GCM10010249_04840</name>
</gene>
<dbReference type="Proteomes" id="UP000654123">
    <property type="component" value="Unassembled WGS sequence"/>
</dbReference>